<accession>A0A3D9AXX2</accession>
<dbReference type="Pfam" id="PF26628">
    <property type="entry name" value="DUF8202"/>
    <property type="match status" value="2"/>
</dbReference>
<dbReference type="Proteomes" id="UP000256257">
    <property type="component" value="Unassembled WGS sequence"/>
</dbReference>
<comment type="caution">
    <text evidence="2">The sequence shown here is derived from an EMBL/GenBank/DDBJ whole genome shotgun (WGS) entry which is preliminary data.</text>
</comment>
<evidence type="ECO:0000313" key="2">
    <source>
        <dbReference type="EMBL" id="REC46193.1"/>
    </source>
</evidence>
<gene>
    <name evidence="2" type="ORF">DRF67_15700</name>
</gene>
<name>A0A3D9AXX2_9FLAO</name>
<reference evidence="2 3" key="1">
    <citation type="submission" date="2018-06" db="EMBL/GenBank/DDBJ databases">
        <title>Novel Chryseobacterium species.</title>
        <authorList>
            <person name="Newman J."/>
            <person name="Hugo C."/>
            <person name="Oosthuizen L."/>
            <person name="Charimba G."/>
        </authorList>
    </citation>
    <scope>NUCLEOTIDE SEQUENCE [LARGE SCALE GENOMIC DNA]</scope>
    <source>
        <strain evidence="2 3">7_F195</strain>
    </source>
</reference>
<dbReference type="InterPro" id="IPR058515">
    <property type="entry name" value="DUF8202"/>
</dbReference>
<dbReference type="AlphaFoldDB" id="A0A3D9AXX2"/>
<sequence>MLWAQSPGGVSANLQIWVKADAGTATTTDNAQVPVWTNQKTGGANGIANQGMPGYYADPGAGARPVYRAATAIPSFNFNPAIEIISTNVYRSGYKFPSGFPDNATNALTSYIHLSRTASASYRSVFVMNGTLVNSNPTEIAGSWQSPFFGTQNNRPEFYNEKESGDVLFGTKVINTVGTGVPSIQSYYNSASGGNMNYLFGNNGLEFGQPSNNVSSTSNYPGMVLLMDNDGGNGSNSLTGDRIGEFILYSGTQTPAERQKVNSYLGYKYGITLDQSTPQSYIASDGTTMMWDHTGTGASAYNNNIAGIGRDNGSALNQKQSNSVNEEVTQVVIAANTFVSSNAANTSSMENMQFLSWGDNGLRRSYSVPVSPPAGNTANYRMAAIWKVQRSSGFTQPVTIALPAVPVNTVYLVRSTDALFNGADTWLPLSVTTVNGVSYVQAPNIDFSDSAGEYFTFATFVIGPGGVDNGLRMWLRADKSFSPDRWEDQSVEGNDFTQTNPSRQPVLVPADVKHNFNPSADFGDATASGAKFMVVPSGKPYSANGMDSSVFTMINPRDFGPSTYNEYFGFGGTTTGSALTEANWPVYTSSGTDGNMQVGPYTASTMARVKGKTQLTDYSYTMGGSINYGLDGQNQNVNATVTATNSRTASGAILGSQPSYFPNADIGEVIGFERELSPVEKQRVRSYLAIKYGVTLQQPQNYIAANETTITWNSALDTNFNNNIFGMAKDVATILDQVVSSSINAENNIILTVSTSNNFVLPNIDPTRVTFLQNNTFLLMGDNNNQDLTLVNYGIAPGKIIQRSWLAQRTNNTAVTWLQADLSAYSGILPTDKAFMVVADDSGFSQNVQLISAATFSDGKAVFRYSFPANKYFTFGINLQTYCTQNPQIGTPDGYTKMGITRHTDTQSGWPGNIPNGFIALESKDKGLVVTRTTPENIALPVEGMLIYDTTDKCFKLYNGTTWKCITRTCNE</sequence>
<feature type="domain" description="DUF8202" evidence="1">
    <location>
        <begin position="257"/>
        <end position="432"/>
    </location>
</feature>
<proteinExistence type="predicted"/>
<dbReference type="EMBL" id="QNVV01000015">
    <property type="protein sequence ID" value="REC46193.1"/>
    <property type="molecule type" value="Genomic_DNA"/>
</dbReference>
<evidence type="ECO:0000259" key="1">
    <source>
        <dbReference type="Pfam" id="PF26628"/>
    </source>
</evidence>
<keyword evidence="3" id="KW-1185">Reference proteome</keyword>
<evidence type="ECO:0000313" key="3">
    <source>
        <dbReference type="Proteomes" id="UP000256257"/>
    </source>
</evidence>
<organism evidence="2 3">
    <name type="scientific">Chryseobacterium pennipullorum</name>
    <dbReference type="NCBI Taxonomy" id="2258963"/>
    <lineage>
        <taxon>Bacteria</taxon>
        <taxon>Pseudomonadati</taxon>
        <taxon>Bacteroidota</taxon>
        <taxon>Flavobacteriia</taxon>
        <taxon>Flavobacteriales</taxon>
        <taxon>Weeksellaceae</taxon>
        <taxon>Chryseobacterium group</taxon>
        <taxon>Chryseobacterium</taxon>
    </lineage>
</organism>
<protein>
    <recommendedName>
        <fullName evidence="1">DUF8202 domain-containing protein</fullName>
    </recommendedName>
</protein>
<feature type="domain" description="DUF8202" evidence="1">
    <location>
        <begin position="680"/>
        <end position="855"/>
    </location>
</feature>